<dbReference type="Proteomes" id="UP001305647">
    <property type="component" value="Unassembled WGS sequence"/>
</dbReference>
<name>A0AAN6Q9E0_9PEZI</name>
<dbReference type="AlphaFoldDB" id="A0AAN6Q9E0"/>
<proteinExistence type="predicted"/>
<evidence type="ECO:0000256" key="1">
    <source>
        <dbReference type="SAM" id="Phobius"/>
    </source>
</evidence>
<feature type="transmembrane region" description="Helical" evidence="1">
    <location>
        <begin position="30"/>
        <end position="48"/>
    </location>
</feature>
<protein>
    <submittedName>
        <fullName evidence="2">Uncharacterized protein</fullName>
    </submittedName>
</protein>
<evidence type="ECO:0000313" key="2">
    <source>
        <dbReference type="EMBL" id="KAK4105999.1"/>
    </source>
</evidence>
<accession>A0AAN6Q9E0</accession>
<dbReference type="EMBL" id="MU863624">
    <property type="protein sequence ID" value="KAK4105999.1"/>
    <property type="molecule type" value="Genomic_DNA"/>
</dbReference>
<organism evidence="2 3">
    <name type="scientific">Parathielavia hyrcaniae</name>
    <dbReference type="NCBI Taxonomy" id="113614"/>
    <lineage>
        <taxon>Eukaryota</taxon>
        <taxon>Fungi</taxon>
        <taxon>Dikarya</taxon>
        <taxon>Ascomycota</taxon>
        <taxon>Pezizomycotina</taxon>
        <taxon>Sordariomycetes</taxon>
        <taxon>Sordariomycetidae</taxon>
        <taxon>Sordariales</taxon>
        <taxon>Chaetomiaceae</taxon>
        <taxon>Parathielavia</taxon>
    </lineage>
</organism>
<keyword evidence="1" id="KW-0812">Transmembrane</keyword>
<keyword evidence="1" id="KW-0472">Membrane</keyword>
<gene>
    <name evidence="2" type="ORF">N658DRAFT_490605</name>
</gene>
<sequence length="66" mass="6964">MPSLQSFALLATAHGGGGGGAPFATQRTLLFWGFFATVISSLSIFCRINSLTRPIACRFSPGQACR</sequence>
<comment type="caution">
    <text evidence="2">The sequence shown here is derived from an EMBL/GenBank/DDBJ whole genome shotgun (WGS) entry which is preliminary data.</text>
</comment>
<reference evidence="2" key="2">
    <citation type="submission" date="2023-05" db="EMBL/GenBank/DDBJ databases">
        <authorList>
            <consortium name="Lawrence Berkeley National Laboratory"/>
            <person name="Steindorff A."/>
            <person name="Hensen N."/>
            <person name="Bonometti L."/>
            <person name="Westerberg I."/>
            <person name="Brannstrom I.O."/>
            <person name="Guillou S."/>
            <person name="Cros-Aarteil S."/>
            <person name="Calhoun S."/>
            <person name="Haridas S."/>
            <person name="Kuo A."/>
            <person name="Mondo S."/>
            <person name="Pangilinan J."/>
            <person name="Riley R."/>
            <person name="Labutti K."/>
            <person name="Andreopoulos B."/>
            <person name="Lipzen A."/>
            <person name="Chen C."/>
            <person name="Yanf M."/>
            <person name="Daum C."/>
            <person name="Ng V."/>
            <person name="Clum A."/>
            <person name="Ohm R."/>
            <person name="Martin F."/>
            <person name="Silar P."/>
            <person name="Natvig D."/>
            <person name="Lalanne C."/>
            <person name="Gautier V."/>
            <person name="Ament-Velasquez S.L."/>
            <person name="Kruys A."/>
            <person name="Hutchinson M.I."/>
            <person name="Powell A.J."/>
            <person name="Barry K."/>
            <person name="Miller A.N."/>
            <person name="Grigoriev I.V."/>
            <person name="Debuchy R."/>
            <person name="Gladieux P."/>
            <person name="Thoren M.H."/>
            <person name="Johannesson H."/>
        </authorList>
    </citation>
    <scope>NUCLEOTIDE SEQUENCE</scope>
    <source>
        <strain evidence="2">CBS 757.83</strain>
    </source>
</reference>
<keyword evidence="3" id="KW-1185">Reference proteome</keyword>
<reference evidence="2" key="1">
    <citation type="journal article" date="2023" name="Mol. Phylogenet. Evol.">
        <title>Genome-scale phylogeny and comparative genomics of the fungal order Sordariales.</title>
        <authorList>
            <person name="Hensen N."/>
            <person name="Bonometti L."/>
            <person name="Westerberg I."/>
            <person name="Brannstrom I.O."/>
            <person name="Guillou S."/>
            <person name="Cros-Aarteil S."/>
            <person name="Calhoun S."/>
            <person name="Haridas S."/>
            <person name="Kuo A."/>
            <person name="Mondo S."/>
            <person name="Pangilinan J."/>
            <person name="Riley R."/>
            <person name="LaButti K."/>
            <person name="Andreopoulos B."/>
            <person name="Lipzen A."/>
            <person name="Chen C."/>
            <person name="Yan M."/>
            <person name="Daum C."/>
            <person name="Ng V."/>
            <person name="Clum A."/>
            <person name="Steindorff A."/>
            <person name="Ohm R.A."/>
            <person name="Martin F."/>
            <person name="Silar P."/>
            <person name="Natvig D.O."/>
            <person name="Lalanne C."/>
            <person name="Gautier V."/>
            <person name="Ament-Velasquez S.L."/>
            <person name="Kruys A."/>
            <person name="Hutchinson M.I."/>
            <person name="Powell A.J."/>
            <person name="Barry K."/>
            <person name="Miller A.N."/>
            <person name="Grigoriev I.V."/>
            <person name="Debuchy R."/>
            <person name="Gladieux P."/>
            <person name="Hiltunen Thoren M."/>
            <person name="Johannesson H."/>
        </authorList>
    </citation>
    <scope>NUCLEOTIDE SEQUENCE</scope>
    <source>
        <strain evidence="2">CBS 757.83</strain>
    </source>
</reference>
<evidence type="ECO:0000313" key="3">
    <source>
        <dbReference type="Proteomes" id="UP001305647"/>
    </source>
</evidence>
<keyword evidence="1" id="KW-1133">Transmembrane helix</keyword>